<accession>A0AAF0F9N4</accession>
<feature type="compositionally biased region" description="Basic and acidic residues" evidence="1">
    <location>
        <begin position="32"/>
        <end position="43"/>
    </location>
</feature>
<reference evidence="3" key="1">
    <citation type="submission" date="2023-02" db="EMBL/GenBank/DDBJ databases">
        <title>Mating type loci evolution in Malassezia.</title>
        <authorList>
            <person name="Coelho M.A."/>
        </authorList>
    </citation>
    <scope>NUCLEOTIDE SEQUENCE</scope>
    <source>
        <strain evidence="3">CBS 14136</strain>
    </source>
</reference>
<dbReference type="PANTHER" id="PTHR13318">
    <property type="entry name" value="PARTNER OF PAIRED, ISOFORM B-RELATED"/>
    <property type="match status" value="1"/>
</dbReference>
<dbReference type="SUPFAM" id="SSF52047">
    <property type="entry name" value="RNI-like"/>
    <property type="match status" value="1"/>
</dbReference>
<evidence type="ECO:0000313" key="3">
    <source>
        <dbReference type="EMBL" id="WFD45198.1"/>
    </source>
</evidence>
<dbReference type="GO" id="GO:0031146">
    <property type="term" value="P:SCF-dependent proteasomal ubiquitin-dependent protein catabolic process"/>
    <property type="evidence" value="ECO:0007669"/>
    <property type="project" value="TreeGrafter"/>
</dbReference>
<dbReference type="Proteomes" id="UP001214628">
    <property type="component" value="Chromosome 7"/>
</dbReference>
<dbReference type="PANTHER" id="PTHR13318:SF95">
    <property type="entry name" value="F-BOX PROTEIN YLR352W"/>
    <property type="match status" value="1"/>
</dbReference>
<keyword evidence="3" id="KW-0238">DNA-binding</keyword>
<dbReference type="Pfam" id="PF23550">
    <property type="entry name" value="zf_Tbcl_Rhp7"/>
    <property type="match status" value="1"/>
</dbReference>
<dbReference type="InterPro" id="IPR006553">
    <property type="entry name" value="Leu-rich_rpt_Cys-con_subtyp"/>
</dbReference>
<dbReference type="AlphaFoldDB" id="A0AAF0F9N4"/>
<dbReference type="EMBL" id="CP118381">
    <property type="protein sequence ID" value="WFD45198.1"/>
    <property type="molecule type" value="Genomic_DNA"/>
</dbReference>
<evidence type="ECO:0000256" key="1">
    <source>
        <dbReference type="SAM" id="MobiDB-lite"/>
    </source>
</evidence>
<dbReference type="InterPro" id="IPR032675">
    <property type="entry name" value="LRR_dom_sf"/>
</dbReference>
<organism evidence="3 4">
    <name type="scientific">Malassezia psittaci</name>
    <dbReference type="NCBI Taxonomy" id="1821823"/>
    <lineage>
        <taxon>Eukaryota</taxon>
        <taxon>Fungi</taxon>
        <taxon>Dikarya</taxon>
        <taxon>Basidiomycota</taxon>
        <taxon>Ustilaginomycotina</taxon>
        <taxon>Malasseziomycetes</taxon>
        <taxon>Malasseziales</taxon>
        <taxon>Malasseziaceae</taxon>
        <taxon>Malassezia</taxon>
    </lineage>
</organism>
<keyword evidence="4" id="KW-1185">Reference proteome</keyword>
<evidence type="ECO:0000259" key="2">
    <source>
        <dbReference type="Pfam" id="PF23550"/>
    </source>
</evidence>
<gene>
    <name evidence="3" type="primary">RAD7</name>
    <name evidence="3" type="ORF">MPSI1_003876</name>
</gene>
<evidence type="ECO:0000313" key="4">
    <source>
        <dbReference type="Proteomes" id="UP001214628"/>
    </source>
</evidence>
<feature type="domain" description="DNA repair protein rhp7 treble clef" evidence="2">
    <location>
        <begin position="87"/>
        <end position="122"/>
    </location>
</feature>
<name>A0AAF0F9N4_9BASI</name>
<dbReference type="GO" id="GO:0019005">
    <property type="term" value="C:SCF ubiquitin ligase complex"/>
    <property type="evidence" value="ECO:0007669"/>
    <property type="project" value="TreeGrafter"/>
</dbReference>
<proteinExistence type="predicted"/>
<dbReference type="SMART" id="SM00367">
    <property type="entry name" value="LRR_CC"/>
    <property type="match status" value="4"/>
</dbReference>
<dbReference type="Gene3D" id="3.80.10.10">
    <property type="entry name" value="Ribonuclease Inhibitor"/>
    <property type="match status" value="2"/>
</dbReference>
<feature type="region of interest" description="Disordered" evidence="1">
    <location>
        <begin position="32"/>
        <end position="60"/>
    </location>
</feature>
<protein>
    <submittedName>
        <fullName evidence="3">UV-damaged DNA-binding protein rad7</fullName>
    </submittedName>
</protein>
<dbReference type="InterPro" id="IPR056451">
    <property type="entry name" value="Znf_Tbcl_Rhp7"/>
</dbReference>
<dbReference type="GO" id="GO:0003677">
    <property type="term" value="F:DNA binding"/>
    <property type="evidence" value="ECO:0007669"/>
    <property type="project" value="UniProtKB-KW"/>
</dbReference>
<sequence>MSRVRGPTSALTEFLKERGIRAPAKSRFEKIEQNVADETEKSTEAPSLPPAKRKIAPGASMNFDEDDEDDMVPAARKKQVQTSVKIGERVACGRCNTVFSATRYTRIDPSMGPLCIACKDAVPKPAAQAVTSEKKRAPKRSRNIVERQLVVPSLQSLTINVIAQHIDRTQALGGLSARNLDALSKVISKNRRLNDDTMQLFLTSEARRLALYDCSAVTSDAFQSIATFAPHVTDLLLHYCGQLDNAAFKSLFALNIHSIDLYGPYLVRKEIWHTFLTQYGHRLKRLKLRETPRFDRACIEALVKHAPQLSELGLAQIGALDDDGARELHALIHLTYLDLSQPGVSAPSISPKSLHADTLVYLLQNLQTSLSTLRLDFNAEITDEFCPALTQCRNLKVLSMEGALGITSDAWKVCFENMKSCALEEVALGHCHLTDEAFVALINAAPNLRFLSIKNNQHLTSSAFDALAERAPPLQVLEVSFVRSVDDGVLQRLVNALPTLDTLYIFGCNQVKPSFRSDKVTIVGREREV</sequence>